<dbReference type="Proteomes" id="UP000034601">
    <property type="component" value="Unassembled WGS sequence"/>
</dbReference>
<dbReference type="SMART" id="SM00065">
    <property type="entry name" value="GAF"/>
    <property type="match status" value="1"/>
</dbReference>
<evidence type="ECO:0000313" key="3">
    <source>
        <dbReference type="Proteomes" id="UP000034601"/>
    </source>
</evidence>
<proteinExistence type="predicted"/>
<dbReference type="Pfam" id="PF01590">
    <property type="entry name" value="GAF"/>
    <property type="match status" value="1"/>
</dbReference>
<dbReference type="Gene3D" id="3.30.450.40">
    <property type="match status" value="1"/>
</dbReference>
<dbReference type="AlphaFoldDB" id="A0A0G0U2M3"/>
<dbReference type="InterPro" id="IPR029016">
    <property type="entry name" value="GAF-like_dom_sf"/>
</dbReference>
<reference evidence="2 3" key="1">
    <citation type="journal article" date="2015" name="Nature">
        <title>rRNA introns, odd ribosomes, and small enigmatic genomes across a large radiation of phyla.</title>
        <authorList>
            <person name="Brown C.T."/>
            <person name="Hug L.A."/>
            <person name="Thomas B.C."/>
            <person name="Sharon I."/>
            <person name="Castelle C.J."/>
            <person name="Singh A."/>
            <person name="Wilkins M.J."/>
            <person name="Williams K.H."/>
            <person name="Banfield J.F."/>
        </authorList>
    </citation>
    <scope>NUCLEOTIDE SEQUENCE [LARGE SCALE GENOMIC DNA]</scope>
</reference>
<evidence type="ECO:0000313" key="2">
    <source>
        <dbReference type="EMBL" id="KKR83338.1"/>
    </source>
</evidence>
<evidence type="ECO:0000259" key="1">
    <source>
        <dbReference type="SMART" id="SM00065"/>
    </source>
</evidence>
<dbReference type="InterPro" id="IPR003018">
    <property type="entry name" value="GAF"/>
</dbReference>
<dbReference type="EMBL" id="LCAB01000006">
    <property type="protein sequence ID" value="KKR83338.1"/>
    <property type="molecule type" value="Genomic_DNA"/>
</dbReference>
<gene>
    <name evidence="2" type="ORF">UU29_C0006G0027</name>
</gene>
<dbReference type="SUPFAM" id="SSF55781">
    <property type="entry name" value="GAF domain-like"/>
    <property type="match status" value="1"/>
</dbReference>
<accession>A0A0G0U2M3</accession>
<feature type="domain" description="GAF" evidence="1">
    <location>
        <begin position="56"/>
        <end position="208"/>
    </location>
</feature>
<protein>
    <recommendedName>
        <fullName evidence="1">GAF domain-containing protein</fullName>
    </recommendedName>
</protein>
<sequence length="212" mass="24551">MVIFLTLGLVWLIIELVRVFLLWKKNRRALSALVKSQEELGYLSFIFSEVFAQKYPVEVIFPKLLNRLRESLGWTYHSIFRLDEERQLMIVRFTGYLPDWYMEKFSTKVLVKVGDAAIGRAVSTSQPVIINASIVDPRFKSVTQVAQQTGYKSLTCCPMIGRLKVYGGFCAYSQYENIFTLHDSQFLLTCAYLYGAILETILLQEYLKKKDK</sequence>
<organism evidence="2 3">
    <name type="scientific">Candidatus Daviesbacteria bacterium GW2011_GWA2_40_9</name>
    <dbReference type="NCBI Taxonomy" id="1618424"/>
    <lineage>
        <taxon>Bacteria</taxon>
        <taxon>Candidatus Daviesiibacteriota</taxon>
    </lineage>
</organism>
<name>A0A0G0U2M3_9BACT</name>
<comment type="caution">
    <text evidence="2">The sequence shown here is derived from an EMBL/GenBank/DDBJ whole genome shotgun (WGS) entry which is preliminary data.</text>
</comment>